<feature type="chain" id="PRO_5026069035" description="Secreted protein" evidence="1">
    <location>
        <begin position="17"/>
        <end position="70"/>
    </location>
</feature>
<evidence type="ECO:0000313" key="2">
    <source>
        <dbReference type="EMBL" id="KAF0765601.1"/>
    </source>
</evidence>
<feature type="signal peptide" evidence="1">
    <location>
        <begin position="1"/>
        <end position="16"/>
    </location>
</feature>
<organism evidence="2 3">
    <name type="scientific">Aphis craccivora</name>
    <name type="common">Cowpea aphid</name>
    <dbReference type="NCBI Taxonomy" id="307492"/>
    <lineage>
        <taxon>Eukaryota</taxon>
        <taxon>Metazoa</taxon>
        <taxon>Ecdysozoa</taxon>
        <taxon>Arthropoda</taxon>
        <taxon>Hexapoda</taxon>
        <taxon>Insecta</taxon>
        <taxon>Pterygota</taxon>
        <taxon>Neoptera</taxon>
        <taxon>Paraneoptera</taxon>
        <taxon>Hemiptera</taxon>
        <taxon>Sternorrhyncha</taxon>
        <taxon>Aphidomorpha</taxon>
        <taxon>Aphidoidea</taxon>
        <taxon>Aphididae</taxon>
        <taxon>Aphidini</taxon>
        <taxon>Aphis</taxon>
        <taxon>Aphis</taxon>
    </lineage>
</organism>
<accession>A0A6G0Z4P7</accession>
<name>A0A6G0Z4P7_APHCR</name>
<reference evidence="2 3" key="1">
    <citation type="submission" date="2019-08" db="EMBL/GenBank/DDBJ databases">
        <title>Whole genome of Aphis craccivora.</title>
        <authorList>
            <person name="Voronova N.V."/>
            <person name="Shulinski R.S."/>
            <person name="Bandarenka Y.V."/>
            <person name="Zhorov D.G."/>
            <person name="Warner D."/>
        </authorList>
    </citation>
    <scope>NUCLEOTIDE SEQUENCE [LARGE SCALE GENOMIC DNA]</scope>
    <source>
        <strain evidence="2">180601</strain>
        <tissue evidence="2">Whole Body</tissue>
    </source>
</reference>
<evidence type="ECO:0008006" key="4">
    <source>
        <dbReference type="Google" id="ProtNLM"/>
    </source>
</evidence>
<gene>
    <name evidence="2" type="ORF">FWK35_00018386</name>
</gene>
<keyword evidence="3" id="KW-1185">Reference proteome</keyword>
<dbReference type="AlphaFoldDB" id="A0A6G0Z4P7"/>
<dbReference type="Proteomes" id="UP000478052">
    <property type="component" value="Unassembled WGS sequence"/>
</dbReference>
<proteinExistence type="predicted"/>
<dbReference type="EMBL" id="VUJU01001364">
    <property type="protein sequence ID" value="KAF0765601.1"/>
    <property type="molecule type" value="Genomic_DNA"/>
</dbReference>
<evidence type="ECO:0000313" key="3">
    <source>
        <dbReference type="Proteomes" id="UP000478052"/>
    </source>
</evidence>
<protein>
    <recommendedName>
        <fullName evidence="4">Secreted protein</fullName>
    </recommendedName>
</protein>
<sequence>MLCVFFFVCVFVYTRTCQNNASISNFGDGFRFVSESSWCIGEITFWNNFCVYNKRLKIQHSWLNKFITNK</sequence>
<keyword evidence="1" id="KW-0732">Signal</keyword>
<evidence type="ECO:0000256" key="1">
    <source>
        <dbReference type="SAM" id="SignalP"/>
    </source>
</evidence>
<comment type="caution">
    <text evidence="2">The sequence shown here is derived from an EMBL/GenBank/DDBJ whole genome shotgun (WGS) entry which is preliminary data.</text>
</comment>